<dbReference type="Gene3D" id="3.90.1380.10">
    <property type="entry name" value="Threonine synthase, N-terminal domain"/>
    <property type="match status" value="1"/>
</dbReference>
<proteinExistence type="inferred from homology"/>
<keyword evidence="9" id="KW-1185">Reference proteome</keyword>
<evidence type="ECO:0000256" key="1">
    <source>
        <dbReference type="ARBA" id="ARBA00001933"/>
    </source>
</evidence>
<dbReference type="EMBL" id="JACOOQ010000019">
    <property type="protein sequence ID" value="MBC5640922.1"/>
    <property type="molecule type" value="Genomic_DNA"/>
</dbReference>
<feature type="domain" description="Tryptophan synthase beta chain-like PALP" evidence="6">
    <location>
        <begin position="94"/>
        <end position="414"/>
    </location>
</feature>
<dbReference type="InterPro" id="IPR029144">
    <property type="entry name" value="Thr_synth_N"/>
</dbReference>
<dbReference type="InterPro" id="IPR037158">
    <property type="entry name" value="Thr_synth_N_sf"/>
</dbReference>
<dbReference type="InterPro" id="IPR004450">
    <property type="entry name" value="Thr_synthase-like"/>
</dbReference>
<organism evidence="8 9">
    <name type="scientific">Clostridium lentum</name>
    <dbReference type="NCBI Taxonomy" id="2763037"/>
    <lineage>
        <taxon>Bacteria</taxon>
        <taxon>Bacillati</taxon>
        <taxon>Bacillota</taxon>
        <taxon>Clostridia</taxon>
        <taxon>Eubacteriales</taxon>
        <taxon>Clostridiaceae</taxon>
        <taxon>Clostridium</taxon>
    </lineage>
</organism>
<dbReference type="CDD" id="cd01560">
    <property type="entry name" value="Thr-synth_2"/>
    <property type="match status" value="1"/>
</dbReference>
<dbReference type="PANTHER" id="PTHR43515">
    <property type="entry name" value="THREONINE SYNTHASE-LIKE 1"/>
    <property type="match status" value="1"/>
</dbReference>
<sequence length="485" mass="55099">MRFISTRGKSGKVSAAEAIIKGLADDGGLFVPEYFPKVFQKLKEKASISYEELSFEIIKEFFDDIPEEDLKEAIDEAYRGRFEILEKGAFLELYHGPTSAFKDVALLFLPQIMKKAKKVLAINDEITILTATSGDTGKAALEGFHDVEGFKCVVYYPKNGVSAIQERQMNIQVGNNVKVIAIEGNFDDAQRGVKNIFADEELRDKFKNHGILLSSANSINIGRLVPQIVYYFYGYFKLVNKQKIKLGEKINVAVPTGNFGNILAAYYSKRMGLPIDRFICASNENNVLSDFFKTGTYDRKRELFITDSPSMDILVSSNLERLIFEAVCRDGEKVSNLMQQLNNNGIYVLDEISKKFLVDFYGNYATKDEIFKDINRLYHEEKYLMDTHTAVAHTVLRKYKNESKDYKQSLIIATASPYKFPRSICSALGIDVKNSSDFQVLNILNSYTKIPIPENLRNLDSKPILHKAVCKKEDIKKELLSFLYE</sequence>
<dbReference type="Proteomes" id="UP000662088">
    <property type="component" value="Unassembled WGS sequence"/>
</dbReference>
<dbReference type="GO" id="GO:0004795">
    <property type="term" value="F:threonine synthase activity"/>
    <property type="evidence" value="ECO:0007669"/>
    <property type="project" value="UniProtKB-UniRule"/>
</dbReference>
<dbReference type="GO" id="GO:0009088">
    <property type="term" value="P:threonine biosynthetic process"/>
    <property type="evidence" value="ECO:0007669"/>
    <property type="project" value="UniProtKB-UniRule"/>
</dbReference>
<dbReference type="InterPro" id="IPR001926">
    <property type="entry name" value="TrpB-like_PALP"/>
</dbReference>
<reference evidence="8" key="1">
    <citation type="submission" date="2020-08" db="EMBL/GenBank/DDBJ databases">
        <title>Genome public.</title>
        <authorList>
            <person name="Liu C."/>
            <person name="Sun Q."/>
        </authorList>
    </citation>
    <scope>NUCLEOTIDE SEQUENCE</scope>
    <source>
        <strain evidence="8">NSJ-42</strain>
    </source>
</reference>
<gene>
    <name evidence="8" type="ORF">H8R92_10900</name>
</gene>
<comment type="caution">
    <text evidence="8">The sequence shown here is derived from an EMBL/GenBank/DDBJ whole genome shotgun (WGS) entry which is preliminary data.</text>
</comment>
<protein>
    <recommendedName>
        <fullName evidence="4">Threonine synthase</fullName>
        <ecNumber evidence="4">4.2.3.1</ecNumber>
    </recommendedName>
</protein>
<name>A0A8I0A9Y8_9CLOT</name>
<dbReference type="GO" id="GO:0005737">
    <property type="term" value="C:cytoplasm"/>
    <property type="evidence" value="ECO:0007669"/>
    <property type="project" value="TreeGrafter"/>
</dbReference>
<dbReference type="EC" id="4.2.3.1" evidence="4"/>
<dbReference type="Pfam" id="PF00291">
    <property type="entry name" value="PALP"/>
    <property type="match status" value="1"/>
</dbReference>
<comment type="cofactor">
    <cofactor evidence="1 5">
        <name>pyridoxal 5'-phosphate</name>
        <dbReference type="ChEBI" id="CHEBI:597326"/>
    </cofactor>
</comment>
<dbReference type="NCBIfam" id="TIGR00260">
    <property type="entry name" value="thrC"/>
    <property type="match status" value="1"/>
</dbReference>
<dbReference type="PANTHER" id="PTHR43515:SF1">
    <property type="entry name" value="THREONINE SYNTHASE-LIKE 1"/>
    <property type="match status" value="1"/>
</dbReference>
<keyword evidence="8" id="KW-0456">Lyase</keyword>
<evidence type="ECO:0000256" key="5">
    <source>
        <dbReference type="PIRSR" id="PIRSR604450-51"/>
    </source>
</evidence>
<dbReference type="SUPFAM" id="SSF53686">
    <property type="entry name" value="Tryptophan synthase beta subunit-like PLP-dependent enzymes"/>
    <property type="match status" value="1"/>
</dbReference>
<evidence type="ECO:0000256" key="3">
    <source>
        <dbReference type="ARBA" id="ARBA00022898"/>
    </source>
</evidence>
<dbReference type="AlphaFoldDB" id="A0A8I0A9Y8"/>
<dbReference type="InterPro" id="IPR036052">
    <property type="entry name" value="TrpB-like_PALP_sf"/>
</dbReference>
<evidence type="ECO:0000256" key="2">
    <source>
        <dbReference type="ARBA" id="ARBA00005517"/>
    </source>
</evidence>
<evidence type="ECO:0000259" key="6">
    <source>
        <dbReference type="Pfam" id="PF00291"/>
    </source>
</evidence>
<feature type="domain" description="Threonine synthase N-terminal" evidence="7">
    <location>
        <begin position="2"/>
        <end position="78"/>
    </location>
</feature>
<feature type="modified residue" description="N6-(pyridoxal phosphate)lysine" evidence="5">
    <location>
        <position position="102"/>
    </location>
</feature>
<dbReference type="Gene3D" id="3.40.50.1100">
    <property type="match status" value="2"/>
</dbReference>
<keyword evidence="3 5" id="KW-0663">Pyridoxal phosphate</keyword>
<evidence type="ECO:0000256" key="4">
    <source>
        <dbReference type="NCBIfam" id="TIGR00260"/>
    </source>
</evidence>
<comment type="similarity">
    <text evidence="2">Belongs to the threonine synthase family.</text>
</comment>
<evidence type="ECO:0000313" key="8">
    <source>
        <dbReference type="EMBL" id="MBC5640922.1"/>
    </source>
</evidence>
<dbReference type="Pfam" id="PF14821">
    <property type="entry name" value="Thr_synth_N"/>
    <property type="match status" value="1"/>
</dbReference>
<evidence type="ECO:0000259" key="7">
    <source>
        <dbReference type="Pfam" id="PF14821"/>
    </source>
</evidence>
<dbReference type="RefSeq" id="WP_186835468.1">
    <property type="nucleotide sequence ID" value="NZ_JACOOQ010000019.1"/>
</dbReference>
<accession>A0A8I0A9Y8</accession>
<evidence type="ECO:0000313" key="9">
    <source>
        <dbReference type="Proteomes" id="UP000662088"/>
    </source>
</evidence>